<dbReference type="Gene3D" id="3.10.450.40">
    <property type="match status" value="2"/>
</dbReference>
<sequence>MRFTRTTAAVAATGLTAFTLVACGDNKPEQPSLTDASSTSASAESTDTTGATTTTEAPAELATVAAAQSALQTAAGAVPGGQPFDLEVEVTDGQVQFEAKVASDGDEHKLVIDAAGEKVISQTKSDKPDDDVAKLAGTTVTAAQALDTASGKQPEAQFKELEIDTNDADVVVWEVELVDAAGAETEYTIDAHTGEVLTP</sequence>
<evidence type="ECO:0000313" key="4">
    <source>
        <dbReference type="EMBL" id="ORX02398.1"/>
    </source>
</evidence>
<dbReference type="PROSITE" id="PS51257">
    <property type="entry name" value="PROKAR_LIPOPROTEIN"/>
    <property type="match status" value="1"/>
</dbReference>
<proteinExistence type="predicted"/>
<dbReference type="STRING" id="1798.AWC30_12520"/>
<evidence type="ECO:0000259" key="3">
    <source>
        <dbReference type="Pfam" id="PF03413"/>
    </source>
</evidence>
<dbReference type="RefSeq" id="WP_085110520.1">
    <property type="nucleotide sequence ID" value="NZ_JACKSN010000070.1"/>
</dbReference>
<feature type="region of interest" description="Disordered" evidence="1">
    <location>
        <begin position="29"/>
        <end position="54"/>
    </location>
</feature>
<reference evidence="4 5" key="1">
    <citation type="submission" date="2016-01" db="EMBL/GenBank/DDBJ databases">
        <title>The new phylogeny of the genus Mycobacterium.</title>
        <authorList>
            <person name="Tarcisio F."/>
            <person name="Conor M."/>
            <person name="Antonella G."/>
            <person name="Elisabetta G."/>
            <person name="Giulia F.S."/>
            <person name="Sara T."/>
            <person name="Anna F."/>
            <person name="Clotilde B."/>
            <person name="Roberto B."/>
            <person name="Veronica D.S."/>
            <person name="Fabio R."/>
            <person name="Monica P."/>
            <person name="Olivier J."/>
            <person name="Enrico T."/>
            <person name="Nicola S."/>
        </authorList>
    </citation>
    <scope>NUCLEOTIDE SEQUENCE [LARGE SCALE GENOMIC DNA]</scope>
    <source>
        <strain evidence="4 5">DSM 44153</strain>
    </source>
</reference>
<evidence type="ECO:0000256" key="1">
    <source>
        <dbReference type="SAM" id="MobiDB-lite"/>
    </source>
</evidence>
<protein>
    <recommendedName>
        <fullName evidence="3">PepSY domain-containing protein</fullName>
    </recommendedName>
</protein>
<feature type="signal peptide" evidence="2">
    <location>
        <begin position="1"/>
        <end position="22"/>
    </location>
</feature>
<dbReference type="AlphaFoldDB" id="A0A1X2EHM8"/>
<accession>A0A1X2EHM8</accession>
<name>A0A1X2EHM8_9MYCO</name>
<gene>
    <name evidence="4" type="ORF">AWC30_12520</name>
</gene>
<dbReference type="InterPro" id="IPR025711">
    <property type="entry name" value="PepSY"/>
</dbReference>
<feature type="compositionally biased region" description="Low complexity" evidence="1">
    <location>
        <begin position="31"/>
        <end position="54"/>
    </location>
</feature>
<evidence type="ECO:0000313" key="5">
    <source>
        <dbReference type="Proteomes" id="UP000193090"/>
    </source>
</evidence>
<feature type="domain" description="PepSY" evidence="3">
    <location>
        <begin position="140"/>
        <end position="197"/>
    </location>
</feature>
<keyword evidence="5" id="KW-1185">Reference proteome</keyword>
<dbReference type="Pfam" id="PF03413">
    <property type="entry name" value="PepSY"/>
    <property type="match status" value="1"/>
</dbReference>
<keyword evidence="2" id="KW-0732">Signal</keyword>
<dbReference type="OrthoDB" id="4558827at2"/>
<dbReference type="EMBL" id="LQPZ01000032">
    <property type="protein sequence ID" value="ORX02398.1"/>
    <property type="molecule type" value="Genomic_DNA"/>
</dbReference>
<dbReference type="Proteomes" id="UP000193090">
    <property type="component" value="Unassembled WGS sequence"/>
</dbReference>
<evidence type="ECO:0000256" key="2">
    <source>
        <dbReference type="SAM" id="SignalP"/>
    </source>
</evidence>
<comment type="caution">
    <text evidence="4">The sequence shown here is derived from an EMBL/GenBank/DDBJ whole genome shotgun (WGS) entry which is preliminary data.</text>
</comment>
<feature type="chain" id="PRO_5038966379" description="PepSY domain-containing protein" evidence="2">
    <location>
        <begin position="23"/>
        <end position="199"/>
    </location>
</feature>
<organism evidence="4 5">
    <name type="scientific">Mycolicibacillus trivialis</name>
    <dbReference type="NCBI Taxonomy" id="1798"/>
    <lineage>
        <taxon>Bacteria</taxon>
        <taxon>Bacillati</taxon>
        <taxon>Actinomycetota</taxon>
        <taxon>Actinomycetes</taxon>
        <taxon>Mycobacteriales</taxon>
        <taxon>Mycobacteriaceae</taxon>
        <taxon>Mycolicibacillus</taxon>
    </lineage>
</organism>